<dbReference type="OMA" id="IDGPFKY"/>
<proteinExistence type="inferred from homology"/>
<name>A0A0D2PPD6_HYPSF</name>
<dbReference type="GO" id="GO:0048039">
    <property type="term" value="F:ubiquinone binding"/>
    <property type="evidence" value="ECO:0007669"/>
    <property type="project" value="InterPro"/>
</dbReference>
<gene>
    <name evidence="5" type="ORF">HYPSUDRAFT_125978</name>
</gene>
<keyword evidence="6" id="KW-1185">Reference proteome</keyword>
<dbReference type="InterPro" id="IPR005031">
    <property type="entry name" value="COQ10_START"/>
</dbReference>
<accession>A0A0D2PPD6</accession>
<evidence type="ECO:0000313" key="6">
    <source>
        <dbReference type="Proteomes" id="UP000054270"/>
    </source>
</evidence>
<dbReference type="Proteomes" id="UP000054270">
    <property type="component" value="Unassembled WGS sequence"/>
</dbReference>
<dbReference type="EMBL" id="KN817518">
    <property type="protein sequence ID" value="KJA30041.1"/>
    <property type="molecule type" value="Genomic_DNA"/>
</dbReference>
<dbReference type="PANTHER" id="PTHR12901:SF10">
    <property type="entry name" value="COENZYME Q-BINDING PROTEIN COQ10, MITOCHONDRIAL"/>
    <property type="match status" value="1"/>
</dbReference>
<sequence>MLLSRIARGPLRSIPRPLHRTLFSLPNLPSIPNFLSQSQTFNEKRLFPYNAKELYAVVADVASYPQFIPFCTGSRIDDGALKKAMIGKTVVDAELTVGFMSFKESYVSTVTCVPFKSVQVCILHLSAVASSTTPLFNALSTTWRFHSASPPQPSSEPTSEAADLPGPTWVTFDLTYEFANPLHAGLSATFFGNVSGLMIQAFEDRCRTVYGPRS</sequence>
<reference evidence="6" key="1">
    <citation type="submission" date="2014-04" db="EMBL/GenBank/DDBJ databases">
        <title>Evolutionary Origins and Diversification of the Mycorrhizal Mutualists.</title>
        <authorList>
            <consortium name="DOE Joint Genome Institute"/>
            <consortium name="Mycorrhizal Genomics Consortium"/>
            <person name="Kohler A."/>
            <person name="Kuo A."/>
            <person name="Nagy L.G."/>
            <person name="Floudas D."/>
            <person name="Copeland A."/>
            <person name="Barry K.W."/>
            <person name="Cichocki N."/>
            <person name="Veneault-Fourrey C."/>
            <person name="LaButti K."/>
            <person name="Lindquist E.A."/>
            <person name="Lipzen A."/>
            <person name="Lundell T."/>
            <person name="Morin E."/>
            <person name="Murat C."/>
            <person name="Riley R."/>
            <person name="Ohm R."/>
            <person name="Sun H."/>
            <person name="Tunlid A."/>
            <person name="Henrissat B."/>
            <person name="Grigoriev I.V."/>
            <person name="Hibbett D.S."/>
            <person name="Martin F."/>
        </authorList>
    </citation>
    <scope>NUCLEOTIDE SEQUENCE [LARGE SCALE GENOMIC DNA]</scope>
    <source>
        <strain evidence="6">FD-334 SS-4</strain>
    </source>
</reference>
<comment type="subunit">
    <text evidence="2">Interacts with coenzyme Q.</text>
</comment>
<comment type="function">
    <text evidence="3">Required for the function of coenzyme Q in the respiratory chain. May serve as a chaperone or may be involved in the transport of Q6 from its site of synthesis to the catalytic sites of the respiratory complexes.</text>
</comment>
<dbReference type="InterPro" id="IPR044996">
    <property type="entry name" value="COQ10-like"/>
</dbReference>
<evidence type="ECO:0000256" key="2">
    <source>
        <dbReference type="ARBA" id="ARBA00011814"/>
    </source>
</evidence>
<dbReference type="InterPro" id="IPR023393">
    <property type="entry name" value="START-like_dom_sf"/>
</dbReference>
<dbReference type="SUPFAM" id="SSF55961">
    <property type="entry name" value="Bet v1-like"/>
    <property type="match status" value="1"/>
</dbReference>
<dbReference type="Gene3D" id="3.30.530.20">
    <property type="match status" value="1"/>
</dbReference>
<dbReference type="OrthoDB" id="292693at2759"/>
<dbReference type="CDD" id="cd07813">
    <property type="entry name" value="COQ10p_like"/>
    <property type="match status" value="1"/>
</dbReference>
<feature type="domain" description="Coenzyme Q-binding protein COQ10 START" evidence="4">
    <location>
        <begin position="48"/>
        <end position="203"/>
    </location>
</feature>
<dbReference type="GO" id="GO:0005739">
    <property type="term" value="C:mitochondrion"/>
    <property type="evidence" value="ECO:0007669"/>
    <property type="project" value="TreeGrafter"/>
</dbReference>
<evidence type="ECO:0000256" key="1">
    <source>
        <dbReference type="ARBA" id="ARBA00006885"/>
    </source>
</evidence>
<comment type="similarity">
    <text evidence="1">Belongs to the COQ10 family.</text>
</comment>
<dbReference type="AlphaFoldDB" id="A0A0D2PPD6"/>
<evidence type="ECO:0000259" key="4">
    <source>
        <dbReference type="Pfam" id="PF03364"/>
    </source>
</evidence>
<dbReference type="Pfam" id="PF03364">
    <property type="entry name" value="Polyketide_cyc"/>
    <property type="match status" value="1"/>
</dbReference>
<organism evidence="5 6">
    <name type="scientific">Hypholoma sublateritium (strain FD-334 SS-4)</name>
    <dbReference type="NCBI Taxonomy" id="945553"/>
    <lineage>
        <taxon>Eukaryota</taxon>
        <taxon>Fungi</taxon>
        <taxon>Dikarya</taxon>
        <taxon>Basidiomycota</taxon>
        <taxon>Agaricomycotina</taxon>
        <taxon>Agaricomycetes</taxon>
        <taxon>Agaricomycetidae</taxon>
        <taxon>Agaricales</taxon>
        <taxon>Agaricineae</taxon>
        <taxon>Strophariaceae</taxon>
        <taxon>Hypholoma</taxon>
    </lineage>
</organism>
<dbReference type="GO" id="GO:0045333">
    <property type="term" value="P:cellular respiration"/>
    <property type="evidence" value="ECO:0007669"/>
    <property type="project" value="InterPro"/>
</dbReference>
<dbReference type="STRING" id="945553.A0A0D2PPD6"/>
<evidence type="ECO:0000256" key="3">
    <source>
        <dbReference type="ARBA" id="ARBA00024947"/>
    </source>
</evidence>
<protein>
    <recommendedName>
        <fullName evidence="4">Coenzyme Q-binding protein COQ10 START domain-containing protein</fullName>
    </recommendedName>
</protein>
<dbReference type="PANTHER" id="PTHR12901">
    <property type="entry name" value="SPERM PROTEIN HOMOLOG"/>
    <property type="match status" value="1"/>
</dbReference>
<evidence type="ECO:0000313" key="5">
    <source>
        <dbReference type="EMBL" id="KJA30041.1"/>
    </source>
</evidence>